<dbReference type="AlphaFoldDB" id="A0A7S7NN01"/>
<dbReference type="EMBL" id="CP063849">
    <property type="protein sequence ID" value="QOY86612.1"/>
    <property type="molecule type" value="Genomic_DNA"/>
</dbReference>
<accession>A0A7S7NN01</accession>
<name>A0A7S7NN01_PALFE</name>
<evidence type="ECO:0008006" key="4">
    <source>
        <dbReference type="Google" id="ProtNLM"/>
    </source>
</evidence>
<protein>
    <recommendedName>
        <fullName evidence="4">Outer membrane protein beta-barrel domain-containing protein</fullName>
    </recommendedName>
</protein>
<reference evidence="2 3" key="1">
    <citation type="submission" date="2020-10" db="EMBL/GenBank/DDBJ databases">
        <title>Complete genome sequence of Paludibaculum fermentans P105T, a facultatively anaerobic acidobacterium capable of dissimilatory Fe(III) reduction.</title>
        <authorList>
            <person name="Dedysh S.N."/>
            <person name="Beletsky A.V."/>
            <person name="Kulichevskaya I.S."/>
            <person name="Mardanov A.V."/>
            <person name="Ravin N.V."/>
        </authorList>
    </citation>
    <scope>NUCLEOTIDE SEQUENCE [LARGE SCALE GENOMIC DNA]</scope>
    <source>
        <strain evidence="2 3">P105</strain>
    </source>
</reference>
<keyword evidence="3" id="KW-1185">Reference proteome</keyword>
<dbReference type="KEGG" id="pfer:IRI77_28035"/>
<dbReference type="RefSeq" id="WP_194448281.1">
    <property type="nucleotide sequence ID" value="NZ_CP063849.1"/>
</dbReference>
<sequence>MKKALVCLIVSAIGAGSAFAQSWGRDFQRNHITAGIGAAVPGADLKPYYKVAPAWTFDYGFRPVKYLQLDIGLDSAYNSADVNDYLDTGYGPLRIRDFQFFVPMGARVVAPLAKGRVEFYGGGGGAYARYTELLKQPSDYFQIGCPVCQARDGWGYYALLGGSVALDRGQHFRLGVLSRVYVVDTSGPPIGATPAVKTNDRWTNTYATFTFSF</sequence>
<gene>
    <name evidence="2" type="ORF">IRI77_28035</name>
</gene>
<organism evidence="2 3">
    <name type="scientific">Paludibaculum fermentans</name>
    <dbReference type="NCBI Taxonomy" id="1473598"/>
    <lineage>
        <taxon>Bacteria</taxon>
        <taxon>Pseudomonadati</taxon>
        <taxon>Acidobacteriota</taxon>
        <taxon>Terriglobia</taxon>
        <taxon>Bryobacterales</taxon>
        <taxon>Bryobacteraceae</taxon>
        <taxon>Paludibaculum</taxon>
    </lineage>
</organism>
<evidence type="ECO:0000313" key="2">
    <source>
        <dbReference type="EMBL" id="QOY86612.1"/>
    </source>
</evidence>
<evidence type="ECO:0000313" key="3">
    <source>
        <dbReference type="Proteomes" id="UP000593892"/>
    </source>
</evidence>
<dbReference type="Proteomes" id="UP000593892">
    <property type="component" value="Chromosome"/>
</dbReference>
<feature type="chain" id="PRO_5032393447" description="Outer membrane protein beta-barrel domain-containing protein" evidence="1">
    <location>
        <begin position="21"/>
        <end position="213"/>
    </location>
</feature>
<proteinExistence type="predicted"/>
<evidence type="ECO:0000256" key="1">
    <source>
        <dbReference type="SAM" id="SignalP"/>
    </source>
</evidence>
<feature type="signal peptide" evidence="1">
    <location>
        <begin position="1"/>
        <end position="20"/>
    </location>
</feature>
<keyword evidence="1" id="KW-0732">Signal</keyword>